<dbReference type="GO" id="GO:0016787">
    <property type="term" value="F:hydrolase activity"/>
    <property type="evidence" value="ECO:0007669"/>
    <property type="project" value="UniProtKB-KW"/>
</dbReference>
<dbReference type="OrthoDB" id="5733028at2"/>
<accession>A0A078MEJ6</accession>
<gene>
    <name evidence="2" type="ORF">BN1049_01662</name>
</gene>
<reference evidence="2" key="1">
    <citation type="submission" date="2014-07" db="EMBL/GenBank/DDBJ databases">
        <authorList>
            <person name="Urmite Genomes Urmite Genomes"/>
        </authorList>
    </citation>
    <scope>NUCLEOTIDE SEQUENCE</scope>
    <source>
        <strain evidence="2">12M76_air</strain>
    </source>
</reference>
<dbReference type="InterPro" id="IPR029058">
    <property type="entry name" value="AB_hydrolase_fold"/>
</dbReference>
<name>A0A078MEJ6_9PSED</name>
<dbReference type="Gene3D" id="3.40.50.1820">
    <property type="entry name" value="alpha/beta hydrolase"/>
    <property type="match status" value="1"/>
</dbReference>
<dbReference type="EMBL" id="LK391969">
    <property type="protein sequence ID" value="CEF26729.1"/>
    <property type="molecule type" value="Genomic_DNA"/>
</dbReference>
<dbReference type="Pfam" id="PF12697">
    <property type="entry name" value="Abhydrolase_6"/>
    <property type="match status" value="1"/>
</dbReference>
<dbReference type="SUPFAM" id="SSF53474">
    <property type="entry name" value="alpha/beta-Hydrolases"/>
    <property type="match status" value="1"/>
</dbReference>
<keyword evidence="2" id="KW-0378">Hydrolase</keyword>
<dbReference type="EMBL" id="LM997413">
    <property type="protein sequence ID" value="CEA04650.1"/>
    <property type="molecule type" value="Genomic_DNA"/>
</dbReference>
<protein>
    <submittedName>
        <fullName evidence="2">Alpha/beta hydrolase family protein</fullName>
    </submittedName>
</protein>
<dbReference type="RefSeq" id="WP_052508745.1">
    <property type="nucleotide sequence ID" value="NZ_LK391969.1"/>
</dbReference>
<dbReference type="AlphaFoldDB" id="A0A078MEJ6"/>
<evidence type="ECO:0000313" key="2">
    <source>
        <dbReference type="EMBL" id="CEA04650.1"/>
    </source>
</evidence>
<evidence type="ECO:0000259" key="1">
    <source>
        <dbReference type="Pfam" id="PF12697"/>
    </source>
</evidence>
<sequence>MGFFTGLLVLLLTGGWAFRRWLLDRPVPQRQAVPMAAEVYRVGSTCIIRRRSDNPVRSVVVMHGFLENPLYFTQYYSDPTIELIMLTSGDYHLPLANPVFQQPPWPTTPALVTGLIASDAQVLNLALQYLVSTPDVRVHGHSRGGAVVLEAARQRPDLFEAAAVLLEAPALPQGRAYRPTPRLGHWLLPLVHLLWQGKPASILSRPIWGPLHDASKRELILAMPFNPRSSRVVMTNLEDLEQWMRSTGPEIYRHVKRGAILVPQQDRVLHSGAMLDSARQAENLQIIEVPDGSHFVLLDNPEAIPPLIRN</sequence>
<dbReference type="PATRIC" id="fig|1461581.3.peg.1640"/>
<feature type="domain" description="AB hydrolase-1" evidence="1">
    <location>
        <begin position="121"/>
        <end position="303"/>
    </location>
</feature>
<proteinExistence type="predicted"/>
<dbReference type="InterPro" id="IPR000073">
    <property type="entry name" value="AB_hydrolase_1"/>
</dbReference>
<organism evidence="2">
    <name type="scientific">Pseudomonas saudimassiliensis</name>
    <dbReference type="NCBI Taxonomy" id="1461581"/>
    <lineage>
        <taxon>Bacteria</taxon>
        <taxon>Pseudomonadati</taxon>
        <taxon>Pseudomonadota</taxon>
        <taxon>Gammaproteobacteria</taxon>
        <taxon>Pseudomonadales</taxon>
        <taxon>Pseudomonadaceae</taxon>
        <taxon>Pseudomonas</taxon>
    </lineage>
</organism>